<evidence type="ECO:0000256" key="2">
    <source>
        <dbReference type="SAM" id="Phobius"/>
    </source>
</evidence>
<proteinExistence type="predicted"/>
<evidence type="ECO:0000313" key="4">
    <source>
        <dbReference type="Proteomes" id="UP000821866"/>
    </source>
</evidence>
<name>A0A9J6ER91_RHIMP</name>
<sequence length="194" mass="21416">MSASTDQQNAQEQPPQPLLPTPVSKQPLPHNCITTNLDTLFEDEGKYPTPAQQPLLIKKAPSQALKSVTVDPERGSPLEIAKARADARELLKIEATHSRQRLVNMLCGVTAFFTVALLLTTVGTSLFSRQAYRPHLGTTQVDAYNSSVDGLKDDSGYDSDARTKDKQSMKTPSELRQRTTPQVAVERLERLKAF</sequence>
<evidence type="ECO:0000256" key="1">
    <source>
        <dbReference type="SAM" id="MobiDB-lite"/>
    </source>
</evidence>
<gene>
    <name evidence="3" type="ORF">HPB51_003944</name>
</gene>
<accession>A0A9J6ER91</accession>
<feature type="region of interest" description="Disordered" evidence="1">
    <location>
        <begin position="145"/>
        <end position="182"/>
    </location>
</feature>
<reference evidence="3" key="1">
    <citation type="journal article" date="2020" name="Cell">
        <title>Large-Scale Comparative Analyses of Tick Genomes Elucidate Their Genetic Diversity and Vector Capacities.</title>
        <authorList>
            <consortium name="Tick Genome and Microbiome Consortium (TIGMIC)"/>
            <person name="Jia N."/>
            <person name="Wang J."/>
            <person name="Shi W."/>
            <person name="Du L."/>
            <person name="Sun Y."/>
            <person name="Zhan W."/>
            <person name="Jiang J.F."/>
            <person name="Wang Q."/>
            <person name="Zhang B."/>
            <person name="Ji P."/>
            <person name="Bell-Sakyi L."/>
            <person name="Cui X.M."/>
            <person name="Yuan T.T."/>
            <person name="Jiang B.G."/>
            <person name="Yang W.F."/>
            <person name="Lam T.T."/>
            <person name="Chang Q.C."/>
            <person name="Ding S.J."/>
            <person name="Wang X.J."/>
            <person name="Zhu J.G."/>
            <person name="Ruan X.D."/>
            <person name="Zhao L."/>
            <person name="Wei J.T."/>
            <person name="Ye R.Z."/>
            <person name="Que T.C."/>
            <person name="Du C.H."/>
            <person name="Zhou Y.H."/>
            <person name="Cheng J.X."/>
            <person name="Dai P.F."/>
            <person name="Guo W.B."/>
            <person name="Han X.H."/>
            <person name="Huang E.J."/>
            <person name="Li L.F."/>
            <person name="Wei W."/>
            <person name="Gao Y.C."/>
            <person name="Liu J.Z."/>
            <person name="Shao H.Z."/>
            <person name="Wang X."/>
            <person name="Wang C.C."/>
            <person name="Yang T.C."/>
            <person name="Huo Q.B."/>
            <person name="Li W."/>
            <person name="Chen H.Y."/>
            <person name="Chen S.E."/>
            <person name="Zhou L.G."/>
            <person name="Ni X.B."/>
            <person name="Tian J.H."/>
            <person name="Sheng Y."/>
            <person name="Liu T."/>
            <person name="Pan Y.S."/>
            <person name="Xia L.Y."/>
            <person name="Li J."/>
            <person name="Zhao F."/>
            <person name="Cao W.C."/>
        </authorList>
    </citation>
    <scope>NUCLEOTIDE SEQUENCE</scope>
    <source>
        <strain evidence="3">Rmic-2018</strain>
    </source>
</reference>
<keyword evidence="2" id="KW-1133">Transmembrane helix</keyword>
<dbReference type="EMBL" id="JABSTU010000002">
    <property type="protein sequence ID" value="KAH8036692.1"/>
    <property type="molecule type" value="Genomic_DNA"/>
</dbReference>
<keyword evidence="2" id="KW-0812">Transmembrane</keyword>
<dbReference type="AlphaFoldDB" id="A0A9J6ER91"/>
<reference evidence="3" key="2">
    <citation type="submission" date="2021-09" db="EMBL/GenBank/DDBJ databases">
        <authorList>
            <person name="Jia N."/>
            <person name="Wang J."/>
            <person name="Shi W."/>
            <person name="Du L."/>
            <person name="Sun Y."/>
            <person name="Zhan W."/>
            <person name="Jiang J."/>
            <person name="Wang Q."/>
            <person name="Zhang B."/>
            <person name="Ji P."/>
            <person name="Sakyi L.B."/>
            <person name="Cui X."/>
            <person name="Yuan T."/>
            <person name="Jiang B."/>
            <person name="Yang W."/>
            <person name="Lam T.T.-Y."/>
            <person name="Chang Q."/>
            <person name="Ding S."/>
            <person name="Wang X."/>
            <person name="Zhu J."/>
            <person name="Ruan X."/>
            <person name="Zhao L."/>
            <person name="Wei J."/>
            <person name="Que T."/>
            <person name="Du C."/>
            <person name="Cheng J."/>
            <person name="Dai P."/>
            <person name="Han X."/>
            <person name="Huang E."/>
            <person name="Gao Y."/>
            <person name="Liu J."/>
            <person name="Shao H."/>
            <person name="Ye R."/>
            <person name="Li L."/>
            <person name="Wei W."/>
            <person name="Wang X."/>
            <person name="Wang C."/>
            <person name="Huo Q."/>
            <person name="Li W."/>
            <person name="Guo W."/>
            <person name="Chen H."/>
            <person name="Chen S."/>
            <person name="Zhou L."/>
            <person name="Zhou L."/>
            <person name="Ni X."/>
            <person name="Tian J."/>
            <person name="Zhou Y."/>
            <person name="Sheng Y."/>
            <person name="Liu T."/>
            <person name="Pan Y."/>
            <person name="Xia L."/>
            <person name="Li J."/>
            <person name="Zhao F."/>
            <person name="Cao W."/>
        </authorList>
    </citation>
    <scope>NUCLEOTIDE SEQUENCE</scope>
    <source>
        <strain evidence="3">Rmic-2018</strain>
        <tissue evidence="3">Larvae</tissue>
    </source>
</reference>
<feature type="transmembrane region" description="Helical" evidence="2">
    <location>
        <begin position="102"/>
        <end position="127"/>
    </location>
</feature>
<keyword evidence="4" id="KW-1185">Reference proteome</keyword>
<feature type="compositionally biased region" description="Basic and acidic residues" evidence="1">
    <location>
        <begin position="150"/>
        <end position="177"/>
    </location>
</feature>
<organism evidence="3 4">
    <name type="scientific">Rhipicephalus microplus</name>
    <name type="common">Cattle tick</name>
    <name type="synonym">Boophilus microplus</name>
    <dbReference type="NCBI Taxonomy" id="6941"/>
    <lineage>
        <taxon>Eukaryota</taxon>
        <taxon>Metazoa</taxon>
        <taxon>Ecdysozoa</taxon>
        <taxon>Arthropoda</taxon>
        <taxon>Chelicerata</taxon>
        <taxon>Arachnida</taxon>
        <taxon>Acari</taxon>
        <taxon>Parasitiformes</taxon>
        <taxon>Ixodida</taxon>
        <taxon>Ixodoidea</taxon>
        <taxon>Ixodidae</taxon>
        <taxon>Rhipicephalinae</taxon>
        <taxon>Rhipicephalus</taxon>
        <taxon>Boophilus</taxon>
    </lineage>
</organism>
<evidence type="ECO:0000313" key="3">
    <source>
        <dbReference type="EMBL" id="KAH8036692.1"/>
    </source>
</evidence>
<keyword evidence="2" id="KW-0472">Membrane</keyword>
<protein>
    <submittedName>
        <fullName evidence="3">Uncharacterized protein</fullName>
    </submittedName>
</protein>
<comment type="caution">
    <text evidence="3">The sequence shown here is derived from an EMBL/GenBank/DDBJ whole genome shotgun (WGS) entry which is preliminary data.</text>
</comment>
<feature type="region of interest" description="Disordered" evidence="1">
    <location>
        <begin position="1"/>
        <end position="30"/>
    </location>
</feature>
<dbReference type="Proteomes" id="UP000821866">
    <property type="component" value="Chromosome 10"/>
</dbReference>